<organism evidence="1">
    <name type="scientific">Arundo donax</name>
    <name type="common">Giant reed</name>
    <name type="synonym">Donax arundinaceus</name>
    <dbReference type="NCBI Taxonomy" id="35708"/>
    <lineage>
        <taxon>Eukaryota</taxon>
        <taxon>Viridiplantae</taxon>
        <taxon>Streptophyta</taxon>
        <taxon>Embryophyta</taxon>
        <taxon>Tracheophyta</taxon>
        <taxon>Spermatophyta</taxon>
        <taxon>Magnoliopsida</taxon>
        <taxon>Liliopsida</taxon>
        <taxon>Poales</taxon>
        <taxon>Poaceae</taxon>
        <taxon>PACMAD clade</taxon>
        <taxon>Arundinoideae</taxon>
        <taxon>Arundineae</taxon>
        <taxon>Arundo</taxon>
    </lineage>
</organism>
<proteinExistence type="predicted"/>
<reference evidence="1" key="1">
    <citation type="submission" date="2014-09" db="EMBL/GenBank/DDBJ databases">
        <authorList>
            <person name="Magalhaes I.L.F."/>
            <person name="Oliveira U."/>
            <person name="Santos F.R."/>
            <person name="Vidigal T.H.D.A."/>
            <person name="Brescovit A.D."/>
            <person name="Santos A.J."/>
        </authorList>
    </citation>
    <scope>NUCLEOTIDE SEQUENCE</scope>
    <source>
        <tissue evidence="1">Shoot tissue taken approximately 20 cm above the soil surface</tissue>
    </source>
</reference>
<protein>
    <submittedName>
        <fullName evidence="1">Uncharacterized protein</fullName>
    </submittedName>
</protein>
<dbReference type="AlphaFoldDB" id="A0A0A9FBD2"/>
<accession>A0A0A9FBD2</accession>
<reference evidence="1" key="2">
    <citation type="journal article" date="2015" name="Data Brief">
        <title>Shoot transcriptome of the giant reed, Arundo donax.</title>
        <authorList>
            <person name="Barrero R.A."/>
            <person name="Guerrero F.D."/>
            <person name="Moolhuijzen P."/>
            <person name="Goolsby J.A."/>
            <person name="Tidwell J."/>
            <person name="Bellgard S.E."/>
            <person name="Bellgard M.I."/>
        </authorList>
    </citation>
    <scope>NUCLEOTIDE SEQUENCE</scope>
    <source>
        <tissue evidence="1">Shoot tissue taken approximately 20 cm above the soil surface</tissue>
    </source>
</reference>
<dbReference type="EMBL" id="GBRH01187531">
    <property type="protein sequence ID" value="JAE10365.1"/>
    <property type="molecule type" value="Transcribed_RNA"/>
</dbReference>
<evidence type="ECO:0000313" key="1">
    <source>
        <dbReference type="EMBL" id="JAE10365.1"/>
    </source>
</evidence>
<name>A0A0A9FBD2_ARUDO</name>
<sequence length="114" mass="13755">MDLNDTTKNYTLWYIWTANKKSISMSRFKQRVNNDHRIKKRSGPSNLLSFRQKLCWKLNMRLLKLSMSLTSTKFYSTFLNLQKLFSQRGTMEVHSKKEWCHSGESDQQSWRQRN</sequence>